<evidence type="ECO:0000256" key="1">
    <source>
        <dbReference type="ARBA" id="ARBA00004496"/>
    </source>
</evidence>
<gene>
    <name evidence="14" type="primary">HBS1</name>
</gene>
<keyword evidence="7" id="KW-0810">Translation regulation</keyword>
<organism evidence="13 14">
    <name type="scientific">Drosophila pseudoobscura pseudoobscura</name>
    <name type="common">Fruit fly</name>
    <dbReference type="NCBI Taxonomy" id="46245"/>
    <lineage>
        <taxon>Eukaryota</taxon>
        <taxon>Metazoa</taxon>
        <taxon>Ecdysozoa</taxon>
        <taxon>Arthropoda</taxon>
        <taxon>Hexapoda</taxon>
        <taxon>Insecta</taxon>
        <taxon>Pterygota</taxon>
        <taxon>Neoptera</taxon>
        <taxon>Endopterygota</taxon>
        <taxon>Diptera</taxon>
        <taxon>Brachycera</taxon>
        <taxon>Muscomorpha</taxon>
        <taxon>Ephydroidea</taxon>
        <taxon>Drosophilidae</taxon>
        <taxon>Drosophila</taxon>
        <taxon>Sophophora</taxon>
    </lineage>
</organism>
<keyword evidence="9" id="KW-0342">GTP-binding</keyword>
<reference evidence="14" key="1">
    <citation type="submission" date="2025-08" db="UniProtKB">
        <authorList>
            <consortium name="RefSeq"/>
        </authorList>
    </citation>
    <scope>IDENTIFICATION</scope>
    <source>
        <strain evidence="14">MV-25-SWS-2005</strain>
        <tissue evidence="14">Whole body</tissue>
    </source>
</reference>
<dbReference type="FunFam" id="3.40.50.300:FF:000204">
    <property type="entry name" value="Translation elongation factor Tu"/>
    <property type="match status" value="1"/>
</dbReference>
<dbReference type="FunFam" id="2.40.30.10:FF:000020">
    <property type="entry name" value="Translation elongation factor EF-1"/>
    <property type="match status" value="1"/>
</dbReference>
<accession>A0A6I8VKL7</accession>
<feature type="compositionally biased region" description="Acidic residues" evidence="11">
    <location>
        <begin position="48"/>
        <end position="57"/>
    </location>
</feature>
<evidence type="ECO:0000256" key="5">
    <source>
        <dbReference type="ARBA" id="ARBA00022741"/>
    </source>
</evidence>
<dbReference type="InterPro" id="IPR015033">
    <property type="entry name" value="HBS1-like_N"/>
</dbReference>
<keyword evidence="5" id="KW-0547">Nucleotide-binding</keyword>
<dbReference type="Gene3D" id="1.10.8.10">
    <property type="entry name" value="DNA helicase RuvA subunit, C-terminal domain"/>
    <property type="match status" value="1"/>
</dbReference>
<evidence type="ECO:0000256" key="8">
    <source>
        <dbReference type="ARBA" id="ARBA00022917"/>
    </source>
</evidence>
<dbReference type="InterPro" id="IPR009000">
    <property type="entry name" value="Transl_B-barrel_sf"/>
</dbReference>
<dbReference type="InterPro" id="IPR004161">
    <property type="entry name" value="EFTu-like_2"/>
</dbReference>
<evidence type="ECO:0000256" key="7">
    <source>
        <dbReference type="ARBA" id="ARBA00022845"/>
    </source>
</evidence>
<dbReference type="SUPFAM" id="SSF52540">
    <property type="entry name" value="P-loop containing nucleoside triphosphate hydrolases"/>
    <property type="match status" value="1"/>
</dbReference>
<dbReference type="SUPFAM" id="SSF50465">
    <property type="entry name" value="EF-Tu/eEF-1alpha/eIF2-gamma C-terminal domain"/>
    <property type="match status" value="1"/>
</dbReference>
<feature type="region of interest" description="Disordered" evidence="11">
    <location>
        <begin position="168"/>
        <end position="191"/>
    </location>
</feature>
<evidence type="ECO:0000313" key="13">
    <source>
        <dbReference type="Proteomes" id="UP000001819"/>
    </source>
</evidence>
<dbReference type="Gene3D" id="3.40.50.300">
    <property type="entry name" value="P-loop containing nucleotide triphosphate hydrolases"/>
    <property type="match status" value="1"/>
</dbReference>
<dbReference type="InterPro" id="IPR037189">
    <property type="entry name" value="HBS1-like_N_sf"/>
</dbReference>
<evidence type="ECO:0000256" key="3">
    <source>
        <dbReference type="ARBA" id="ARBA00022490"/>
    </source>
</evidence>
<dbReference type="FunFam" id="2.40.30.10:FF:000035">
    <property type="entry name" value="HBS1-like translational GTPase"/>
    <property type="match status" value="1"/>
</dbReference>
<dbReference type="SUPFAM" id="SSF109732">
    <property type="entry name" value="HBS1-like domain"/>
    <property type="match status" value="1"/>
</dbReference>
<evidence type="ECO:0000256" key="4">
    <source>
        <dbReference type="ARBA" id="ARBA00022553"/>
    </source>
</evidence>
<evidence type="ECO:0000313" key="14">
    <source>
        <dbReference type="RefSeq" id="XP_015042916.2"/>
    </source>
</evidence>
<protein>
    <submittedName>
        <fullName evidence="14">HBS1-like protein isoform X1</fullName>
    </submittedName>
</protein>
<sequence>MSRHRIVRTMDYKDEYDDAQQWLYDRERGRQSISTFISKNKDIKEEGEHDEDAEDEAYEKARRDSESFQMPELNEMDQAKLSSCVDEVRSVVGDTVSERRIVETSMKFDYDIQKILDEILNGEIKKSAKPTLRPKVPVPIAATTVKSASKPPPPAKISLKEPRRGFEIASPKLPSSPVVSGRNSPVEVGEGDLSRTSASLFKVSKDQSQRNAQQLYEKERSDQKSHIHMIVIGHVDAGKSTLMGHLLYDTGNVSQRVMHKHEQESKKLGKQSFMYAWVLDETGEERARGITMDVGQSRIETKTKIVTLLDAPGHKDFIPNMISGATQADVALLVVDATRGEFESGFELGGQTREHAILVRSLGVNQLGVVINKLDTVGWSQQRFTEIVTKLKSFLKQAGFKESDVSFTPCSGLTGENLTKTAQETALTSWYSGRHLLDVIENFKIPERAIDRPLRMSVSDIYKGTGSGFCISGRVETGMICVNDKVLVGASREQAQVKSLTMDEFTQTSVFAGDQISVTLAGVDINNITVGCIISDPQTPIPVTTRFQARIIVFSVKVPITMGFPVLLHHQSLIEPAVVCKLTASIHKSTGEVVKKKPRCLGSNSCALVELETSRPICIERYADFKELGRIMLRVAGVTIAAGMVTKIR</sequence>
<evidence type="ECO:0000256" key="6">
    <source>
        <dbReference type="ARBA" id="ARBA00022801"/>
    </source>
</evidence>
<dbReference type="GO" id="GO:0005737">
    <property type="term" value="C:cytoplasm"/>
    <property type="evidence" value="ECO:0007669"/>
    <property type="project" value="UniProtKB-SubCell"/>
</dbReference>
<dbReference type="Pfam" id="PF08938">
    <property type="entry name" value="HBS1_N"/>
    <property type="match status" value="1"/>
</dbReference>
<dbReference type="CDD" id="cd04093">
    <property type="entry name" value="HBS1_C_III"/>
    <property type="match status" value="1"/>
</dbReference>
<feature type="domain" description="Tr-type G" evidence="12">
    <location>
        <begin position="224"/>
        <end position="447"/>
    </location>
</feature>
<dbReference type="KEGG" id="dpo:6900553"/>
<dbReference type="GO" id="GO:0006417">
    <property type="term" value="P:regulation of translation"/>
    <property type="evidence" value="ECO:0007669"/>
    <property type="project" value="UniProtKB-KW"/>
</dbReference>
<dbReference type="RefSeq" id="XP_015042916.2">
    <property type="nucleotide sequence ID" value="XM_015187430.2"/>
</dbReference>
<dbReference type="PROSITE" id="PS51722">
    <property type="entry name" value="G_TR_2"/>
    <property type="match status" value="1"/>
</dbReference>
<evidence type="ECO:0000256" key="2">
    <source>
        <dbReference type="ARBA" id="ARBA00007249"/>
    </source>
</evidence>
<feature type="region of interest" description="Disordered" evidence="11">
    <location>
        <begin position="38"/>
        <end position="77"/>
    </location>
</feature>
<dbReference type="InterPro" id="IPR050100">
    <property type="entry name" value="TRAFAC_GTPase_members"/>
</dbReference>
<dbReference type="ExpressionAtlas" id="A0A6I8VKL7">
    <property type="expression patterns" value="baseline"/>
</dbReference>
<dbReference type="Pfam" id="PF00009">
    <property type="entry name" value="GTP_EFTU"/>
    <property type="match status" value="1"/>
</dbReference>
<dbReference type="GO" id="GO:0006412">
    <property type="term" value="P:translation"/>
    <property type="evidence" value="ECO:0007669"/>
    <property type="project" value="UniProtKB-KW"/>
</dbReference>
<comment type="similarity">
    <text evidence="2">Belongs to the TRAFAC class translation factor GTPase superfamily. Classic translation factor GTPase family. EF-Tu/EF-1A subfamily.</text>
</comment>
<dbReference type="GO" id="GO:0005525">
    <property type="term" value="F:GTP binding"/>
    <property type="evidence" value="ECO:0007669"/>
    <property type="project" value="UniProtKB-KW"/>
</dbReference>
<dbReference type="Pfam" id="PF22594">
    <property type="entry name" value="GTP-eEF1A_C"/>
    <property type="match status" value="1"/>
</dbReference>
<dbReference type="Gene3D" id="2.40.30.10">
    <property type="entry name" value="Translation factors"/>
    <property type="match status" value="2"/>
</dbReference>
<dbReference type="InterPro" id="IPR000795">
    <property type="entry name" value="T_Tr_GTP-bd_dom"/>
</dbReference>
<dbReference type="PANTHER" id="PTHR23115">
    <property type="entry name" value="TRANSLATION FACTOR"/>
    <property type="match status" value="1"/>
</dbReference>
<dbReference type="AlphaFoldDB" id="A0A6I8VKL7"/>
<dbReference type="InterPro" id="IPR009001">
    <property type="entry name" value="Transl_elong_EF1A/Init_IF2_C"/>
</dbReference>
<name>A0A6I8VKL7_DROPS</name>
<dbReference type="CDD" id="cd16267">
    <property type="entry name" value="HBS1-like_II"/>
    <property type="match status" value="1"/>
</dbReference>
<keyword evidence="8" id="KW-0648">Protein biosynthesis</keyword>
<dbReference type="GO" id="GO:0003924">
    <property type="term" value="F:GTPase activity"/>
    <property type="evidence" value="ECO:0007669"/>
    <property type="project" value="InterPro"/>
</dbReference>
<dbReference type="CDD" id="cd01883">
    <property type="entry name" value="EF1_alpha"/>
    <property type="match status" value="1"/>
</dbReference>
<keyword evidence="13" id="KW-1185">Reference proteome</keyword>
<keyword evidence="6" id="KW-0378">Hydrolase</keyword>
<comment type="catalytic activity">
    <reaction evidence="10">
        <text>GTP + H2O = GDP + phosphate + H(+)</text>
        <dbReference type="Rhea" id="RHEA:19669"/>
        <dbReference type="ChEBI" id="CHEBI:15377"/>
        <dbReference type="ChEBI" id="CHEBI:15378"/>
        <dbReference type="ChEBI" id="CHEBI:37565"/>
        <dbReference type="ChEBI" id="CHEBI:43474"/>
        <dbReference type="ChEBI" id="CHEBI:58189"/>
    </reaction>
    <physiologicalReaction direction="left-to-right" evidence="10">
        <dbReference type="Rhea" id="RHEA:19670"/>
    </physiologicalReaction>
</comment>
<dbReference type="Pfam" id="PF03144">
    <property type="entry name" value="GTP_EFTU_D2"/>
    <property type="match status" value="1"/>
</dbReference>
<dbReference type="InterPro" id="IPR027417">
    <property type="entry name" value="P-loop_NTPase"/>
</dbReference>
<comment type="subcellular location">
    <subcellularLocation>
        <location evidence="1">Cytoplasm</location>
    </subcellularLocation>
</comment>
<dbReference type="SUPFAM" id="SSF50447">
    <property type="entry name" value="Translation proteins"/>
    <property type="match status" value="1"/>
</dbReference>
<evidence type="ECO:0000256" key="11">
    <source>
        <dbReference type="SAM" id="MobiDB-lite"/>
    </source>
</evidence>
<dbReference type="InParanoid" id="A0A6I8VKL7"/>
<dbReference type="FunCoup" id="A0A6I8VKL7">
    <property type="interactions" value="1688"/>
</dbReference>
<evidence type="ECO:0000256" key="10">
    <source>
        <dbReference type="ARBA" id="ARBA00049117"/>
    </source>
</evidence>
<evidence type="ECO:0000259" key="12">
    <source>
        <dbReference type="PROSITE" id="PS51722"/>
    </source>
</evidence>
<dbReference type="PRINTS" id="PR00315">
    <property type="entry name" value="ELONGATNFCT"/>
</dbReference>
<proteinExistence type="inferred from homology"/>
<keyword evidence="4" id="KW-0597">Phosphoprotein</keyword>
<dbReference type="Proteomes" id="UP000001819">
    <property type="component" value="Chromosome X"/>
</dbReference>
<keyword evidence="3" id="KW-0963">Cytoplasm</keyword>
<evidence type="ECO:0000256" key="9">
    <source>
        <dbReference type="ARBA" id="ARBA00023134"/>
    </source>
</evidence>
<dbReference type="InterPro" id="IPR054696">
    <property type="entry name" value="GTP-eEF1A_C"/>
</dbReference>